<gene>
    <name evidence="2" type="ORF">H7E68_17730</name>
</gene>
<dbReference type="InterPro" id="IPR037883">
    <property type="entry name" value="Knr4/Smi1-like_sf"/>
</dbReference>
<dbReference type="InterPro" id="IPR018958">
    <property type="entry name" value="Knr4/Smi1-like_dom"/>
</dbReference>
<sequence>MWKELLADIRKAEERYGDNLNIPASNEQIEIFKKTVKENFNHVLPNQYINFLKMVNGLEFNGFIFYGVDSSLLNIQSNQTVYGYVDTNEIWYENEHQKRYMFFGESNISWYCFDLLDRVYIELDNPSGTLMHTYTNFYCILEKVLKDSLL</sequence>
<dbReference type="Proteomes" id="UP000585258">
    <property type="component" value="Unassembled WGS sequence"/>
</dbReference>
<dbReference type="RefSeq" id="WP_185165549.1">
    <property type="nucleotide sequence ID" value="NZ_JACKWY010000016.1"/>
</dbReference>
<comment type="caution">
    <text evidence="2">The sequence shown here is derived from an EMBL/GenBank/DDBJ whole genome shotgun (WGS) entry which is preliminary data.</text>
</comment>
<evidence type="ECO:0000259" key="1">
    <source>
        <dbReference type="SMART" id="SM00860"/>
    </source>
</evidence>
<dbReference type="Gene3D" id="3.40.1580.10">
    <property type="entry name" value="SMI1/KNR4-like"/>
    <property type="match status" value="1"/>
</dbReference>
<dbReference type="NCBIfam" id="NF038335">
    <property type="entry name" value="YPO0640_fam"/>
    <property type="match status" value="1"/>
</dbReference>
<reference evidence="2 3" key="1">
    <citation type="submission" date="2020-08" db="EMBL/GenBank/DDBJ databases">
        <title>Clostridia isolated from Swiss meat.</title>
        <authorList>
            <person name="Wambui J."/>
            <person name="Stevens M.J.A."/>
            <person name="Stephan R."/>
        </authorList>
    </citation>
    <scope>NUCLEOTIDE SEQUENCE [LARGE SCALE GENOMIC DNA]</scope>
    <source>
        <strain evidence="2 3">CM001</strain>
    </source>
</reference>
<accession>A0A7X0VUI5</accession>
<organism evidence="2 3">
    <name type="scientific">Clostridium gasigenes</name>
    <dbReference type="NCBI Taxonomy" id="94869"/>
    <lineage>
        <taxon>Bacteria</taxon>
        <taxon>Bacillati</taxon>
        <taxon>Bacillota</taxon>
        <taxon>Clostridia</taxon>
        <taxon>Eubacteriales</taxon>
        <taxon>Clostridiaceae</taxon>
        <taxon>Clostridium</taxon>
    </lineage>
</organism>
<dbReference type="SMART" id="SM00860">
    <property type="entry name" value="SMI1_KNR4"/>
    <property type="match status" value="1"/>
</dbReference>
<evidence type="ECO:0000313" key="2">
    <source>
        <dbReference type="EMBL" id="MBB6716536.1"/>
    </source>
</evidence>
<proteinExistence type="predicted"/>
<feature type="domain" description="Knr4/Smi1-like" evidence="1">
    <location>
        <begin position="23"/>
        <end position="147"/>
    </location>
</feature>
<protein>
    <submittedName>
        <fullName evidence="2">SMI1/KNR4 family protein</fullName>
    </submittedName>
</protein>
<dbReference type="AlphaFoldDB" id="A0A7X0VUI5"/>
<evidence type="ECO:0000313" key="3">
    <source>
        <dbReference type="Proteomes" id="UP000585258"/>
    </source>
</evidence>
<name>A0A7X0VUI5_9CLOT</name>
<dbReference type="EMBL" id="JACKWY010000016">
    <property type="protein sequence ID" value="MBB6716536.1"/>
    <property type="molecule type" value="Genomic_DNA"/>
</dbReference>
<dbReference type="SUPFAM" id="SSF160631">
    <property type="entry name" value="SMI1/KNR4-like"/>
    <property type="match status" value="1"/>
</dbReference>
<dbReference type="Pfam" id="PF14568">
    <property type="entry name" value="SUKH_6"/>
    <property type="match status" value="1"/>
</dbReference>